<accession>A0ABW4MQZ0</accession>
<protein>
    <submittedName>
        <fullName evidence="5">Biotin-dependent carboxyltransferase family protein</fullName>
    </submittedName>
</protein>
<keyword evidence="3" id="KW-0067">ATP-binding</keyword>
<evidence type="ECO:0000256" key="3">
    <source>
        <dbReference type="ARBA" id="ARBA00022840"/>
    </source>
</evidence>
<organism evidence="5 6">
    <name type="scientific">Fredinandcohnia salidurans</name>
    <dbReference type="NCBI Taxonomy" id="2595041"/>
    <lineage>
        <taxon>Bacteria</taxon>
        <taxon>Bacillati</taxon>
        <taxon>Bacillota</taxon>
        <taxon>Bacilli</taxon>
        <taxon>Bacillales</taxon>
        <taxon>Bacillaceae</taxon>
        <taxon>Fredinandcohnia</taxon>
    </lineage>
</organism>
<reference evidence="6" key="1">
    <citation type="journal article" date="2019" name="Int. J. Syst. Evol. Microbiol.">
        <title>The Global Catalogue of Microorganisms (GCM) 10K type strain sequencing project: providing services to taxonomists for standard genome sequencing and annotation.</title>
        <authorList>
            <consortium name="The Broad Institute Genomics Platform"/>
            <consortium name="The Broad Institute Genome Sequencing Center for Infectious Disease"/>
            <person name="Wu L."/>
            <person name="Ma J."/>
        </authorList>
    </citation>
    <scope>NUCLEOTIDE SEQUENCE [LARGE SCALE GENOMIC DNA]</scope>
    <source>
        <strain evidence="6">CCUG 15531</strain>
    </source>
</reference>
<dbReference type="EMBL" id="JBHUEK010000025">
    <property type="protein sequence ID" value="MFD1780406.1"/>
    <property type="molecule type" value="Genomic_DNA"/>
</dbReference>
<evidence type="ECO:0000313" key="5">
    <source>
        <dbReference type="EMBL" id="MFD1780406.1"/>
    </source>
</evidence>
<evidence type="ECO:0000259" key="4">
    <source>
        <dbReference type="SMART" id="SM00797"/>
    </source>
</evidence>
<dbReference type="SUPFAM" id="SSF50891">
    <property type="entry name" value="Cyclophilin-like"/>
    <property type="match status" value="1"/>
</dbReference>
<evidence type="ECO:0000256" key="2">
    <source>
        <dbReference type="ARBA" id="ARBA00022801"/>
    </source>
</evidence>
<keyword evidence="1" id="KW-0547">Nucleotide-binding</keyword>
<dbReference type="NCBIfam" id="TIGR00724">
    <property type="entry name" value="urea_amlyse_rel"/>
    <property type="match status" value="1"/>
</dbReference>
<dbReference type="Proteomes" id="UP001597227">
    <property type="component" value="Unassembled WGS sequence"/>
</dbReference>
<dbReference type="Pfam" id="PF02626">
    <property type="entry name" value="CT_A_B"/>
    <property type="match status" value="1"/>
</dbReference>
<keyword evidence="2" id="KW-0378">Hydrolase</keyword>
<name>A0ABW4MQZ0_9BACI</name>
<dbReference type="InterPro" id="IPR052708">
    <property type="entry name" value="PxpC"/>
</dbReference>
<feature type="domain" description="Carboxyltransferase" evidence="4">
    <location>
        <begin position="39"/>
        <end position="314"/>
    </location>
</feature>
<dbReference type="InterPro" id="IPR029000">
    <property type="entry name" value="Cyclophilin-like_dom_sf"/>
</dbReference>
<evidence type="ECO:0000256" key="1">
    <source>
        <dbReference type="ARBA" id="ARBA00022741"/>
    </source>
</evidence>
<comment type="caution">
    <text evidence="5">The sequence shown here is derived from an EMBL/GenBank/DDBJ whole genome shotgun (WGS) entry which is preliminary data.</text>
</comment>
<proteinExistence type="predicted"/>
<dbReference type="Gene3D" id="2.40.100.10">
    <property type="entry name" value="Cyclophilin-like"/>
    <property type="match status" value="1"/>
</dbReference>
<dbReference type="PANTHER" id="PTHR43309:SF5">
    <property type="entry name" value="5-OXOPROLINASE SUBUNIT C"/>
    <property type="match status" value="1"/>
</dbReference>
<sequence length="320" mass="34787">MKALQLRQLGDHMGQPLLTVLKKGLLTTFQDQGRYGYQQFGVVTSGAMDTYSSQLANILVGNPRGEAVLEITMLGPTLRVEADSITLAVCGADLSMNVNGNNAPLWKSFVVTKGDIIKFGKPVSGTRAYVAVAGGFEAQEVLGSKSYYAKAKLGTEIHDGDLIYGAVHTLRKNTGLSHHLIPTFDKEVTVRAILGPHQDYFTESAIEQFFSDTFQALQGDRMGFRLKGTKPLQHKEKAEIASDAIPLGGIQVPSSGEPIILLADRQTTGGYPRIATIISVDIYKIAQLSPGGTIRFESCSIETAHKLYKKREIFLQNLQG</sequence>
<dbReference type="InterPro" id="IPR003778">
    <property type="entry name" value="CT_A_B"/>
</dbReference>
<dbReference type="SMART" id="SM00797">
    <property type="entry name" value="AHS2"/>
    <property type="match status" value="1"/>
</dbReference>
<dbReference type="RefSeq" id="WP_388040060.1">
    <property type="nucleotide sequence ID" value="NZ_JBHUEK010000025.1"/>
</dbReference>
<evidence type="ECO:0000313" key="6">
    <source>
        <dbReference type="Proteomes" id="UP001597227"/>
    </source>
</evidence>
<dbReference type="PANTHER" id="PTHR43309">
    <property type="entry name" value="5-OXOPROLINASE SUBUNIT C"/>
    <property type="match status" value="1"/>
</dbReference>
<gene>
    <name evidence="5" type="ORF">ACFSFW_17205</name>
</gene>
<keyword evidence="6" id="KW-1185">Reference proteome</keyword>